<dbReference type="PANTHER" id="PTHR40036">
    <property type="entry name" value="MACROCIN O-METHYLTRANSFERASE"/>
    <property type="match status" value="1"/>
</dbReference>
<name>A0A1F5ELC9_9BACT</name>
<dbReference type="PANTHER" id="PTHR40036:SF1">
    <property type="entry name" value="MACROCIN O-METHYLTRANSFERASE"/>
    <property type="match status" value="1"/>
</dbReference>
<reference evidence="1 2" key="1">
    <citation type="journal article" date="2016" name="Nat. Commun.">
        <title>Thousands of microbial genomes shed light on interconnected biogeochemical processes in an aquifer system.</title>
        <authorList>
            <person name="Anantharaman K."/>
            <person name="Brown C.T."/>
            <person name="Hug L.A."/>
            <person name="Sharon I."/>
            <person name="Castelle C.J."/>
            <person name="Probst A.J."/>
            <person name="Thomas B.C."/>
            <person name="Singh A."/>
            <person name="Wilkins M.J."/>
            <person name="Karaoz U."/>
            <person name="Brodie E.L."/>
            <person name="Williams K.H."/>
            <person name="Hubbard S.S."/>
            <person name="Banfield J.F."/>
        </authorList>
    </citation>
    <scope>NUCLEOTIDE SEQUENCE [LARGE SCALE GENOMIC DNA]</scope>
</reference>
<comment type="caution">
    <text evidence="1">The sequence shown here is derived from an EMBL/GenBank/DDBJ whole genome shotgun (WGS) entry which is preliminary data.</text>
</comment>
<gene>
    <name evidence="1" type="ORF">A2996_02155</name>
</gene>
<evidence type="ECO:0000313" key="2">
    <source>
        <dbReference type="Proteomes" id="UP000176865"/>
    </source>
</evidence>
<dbReference type="AlphaFoldDB" id="A0A1F5ELC9"/>
<proteinExistence type="predicted"/>
<dbReference type="Proteomes" id="UP000176865">
    <property type="component" value="Unassembled WGS sequence"/>
</dbReference>
<dbReference type="InterPro" id="IPR029063">
    <property type="entry name" value="SAM-dependent_MTases_sf"/>
</dbReference>
<organism evidence="1 2">
    <name type="scientific">Candidatus Campbellbacteria bacterium RIFCSPLOWO2_01_FULL_34_15</name>
    <dbReference type="NCBI Taxonomy" id="1797579"/>
    <lineage>
        <taxon>Bacteria</taxon>
        <taxon>Candidatus Campbelliibacteriota</taxon>
    </lineage>
</organism>
<accession>A0A1F5ELC9</accession>
<protein>
    <recommendedName>
        <fullName evidence="3">Methyltransferase</fullName>
    </recommendedName>
</protein>
<dbReference type="SUPFAM" id="SSF53335">
    <property type="entry name" value="S-adenosyl-L-methionine-dependent methyltransferases"/>
    <property type="match status" value="1"/>
</dbReference>
<dbReference type="InterPro" id="IPR008884">
    <property type="entry name" value="TylF_MeTrfase"/>
</dbReference>
<evidence type="ECO:0008006" key="3">
    <source>
        <dbReference type="Google" id="ProtNLM"/>
    </source>
</evidence>
<dbReference type="Gene3D" id="3.40.50.150">
    <property type="entry name" value="Vaccinia Virus protein VP39"/>
    <property type="match status" value="1"/>
</dbReference>
<sequence length="230" mass="27011">MKFFLNMLMRSRIRYRILPLFNQYFLYNRKEEVLNYCFGFLNFAEHKGDYLEFGVWKGGSLNAAYHLSKKFKNLKSMRFYAFDSFEGLPEIEGTDSELKQFGKGEYNCSLDSVKKALKKNGVDLEKITFTKGWYKDTLNQNTRNNLPIKKASLIYVDCDLYDSTVPVLDFVTPYVSDGTIIVFDDWFCFNGRPDKGEQKAFSEWLEKNPDISVTEYKQFGWMGNSFILHK</sequence>
<dbReference type="EMBL" id="MFAB01000032">
    <property type="protein sequence ID" value="OGD68222.1"/>
    <property type="molecule type" value="Genomic_DNA"/>
</dbReference>
<evidence type="ECO:0000313" key="1">
    <source>
        <dbReference type="EMBL" id="OGD68222.1"/>
    </source>
</evidence>
<dbReference type="STRING" id="1797579.A2996_02155"/>
<dbReference type="Pfam" id="PF05711">
    <property type="entry name" value="TylF"/>
    <property type="match status" value="1"/>
</dbReference>